<dbReference type="InterPro" id="IPR050679">
    <property type="entry name" value="Bact_HTH_transcr_reg"/>
</dbReference>
<dbReference type="PANTHER" id="PTHR44846:SF17">
    <property type="entry name" value="GNTR-FAMILY TRANSCRIPTIONAL REGULATOR"/>
    <property type="match status" value="1"/>
</dbReference>
<dbReference type="GO" id="GO:0003700">
    <property type="term" value="F:DNA-binding transcription factor activity"/>
    <property type="evidence" value="ECO:0007669"/>
    <property type="project" value="InterPro"/>
</dbReference>
<accession>A0AAE3W4T9</accession>
<dbReference type="PROSITE" id="PS50949">
    <property type="entry name" value="HTH_GNTR"/>
    <property type="match status" value="1"/>
</dbReference>
<evidence type="ECO:0000256" key="3">
    <source>
        <dbReference type="ARBA" id="ARBA00023163"/>
    </source>
</evidence>
<dbReference type="InterPro" id="IPR004111">
    <property type="entry name" value="Repressor_TetR_C"/>
</dbReference>
<dbReference type="InterPro" id="IPR009057">
    <property type="entry name" value="Homeodomain-like_sf"/>
</dbReference>
<protein>
    <submittedName>
        <fullName evidence="7">DNA-binding transcriptional regulator YhcF (GntR family)</fullName>
    </submittedName>
</protein>
<dbReference type="EMBL" id="JAUSUZ010000001">
    <property type="protein sequence ID" value="MDQ0368335.1"/>
    <property type="molecule type" value="Genomic_DNA"/>
</dbReference>
<keyword evidence="8" id="KW-1185">Reference proteome</keyword>
<dbReference type="RefSeq" id="WP_307242844.1">
    <property type="nucleotide sequence ID" value="NZ_JAUSUZ010000001.1"/>
</dbReference>
<reference evidence="7 8" key="1">
    <citation type="submission" date="2023-07" db="EMBL/GenBank/DDBJ databases">
        <title>Sequencing the genomes of 1000 actinobacteria strains.</title>
        <authorList>
            <person name="Klenk H.-P."/>
        </authorList>
    </citation>
    <scope>NUCLEOTIDE SEQUENCE [LARGE SCALE GENOMIC DNA]</scope>
    <source>
        <strain evidence="7 8">DSM 44709</strain>
    </source>
</reference>
<dbReference type="Pfam" id="PF00440">
    <property type="entry name" value="TetR_N"/>
    <property type="match status" value="1"/>
</dbReference>
<evidence type="ECO:0000256" key="2">
    <source>
        <dbReference type="ARBA" id="ARBA00023125"/>
    </source>
</evidence>
<evidence type="ECO:0000259" key="6">
    <source>
        <dbReference type="PROSITE" id="PS50977"/>
    </source>
</evidence>
<dbReference type="SUPFAM" id="SSF46785">
    <property type="entry name" value="Winged helix' DNA-binding domain"/>
    <property type="match status" value="1"/>
</dbReference>
<dbReference type="Proteomes" id="UP001240236">
    <property type="component" value="Unassembled WGS sequence"/>
</dbReference>
<comment type="caution">
    <text evidence="7">The sequence shown here is derived from an EMBL/GenBank/DDBJ whole genome shotgun (WGS) entry which is preliminary data.</text>
</comment>
<dbReference type="SUPFAM" id="SSF48498">
    <property type="entry name" value="Tetracyclin repressor-like, C-terminal domain"/>
    <property type="match status" value="1"/>
</dbReference>
<evidence type="ECO:0000259" key="5">
    <source>
        <dbReference type="PROSITE" id="PS50949"/>
    </source>
</evidence>
<sequence>MQKGVAMVEEPPFQRIVTELSRRIRDGELAPGDRVPSTRRIAREWGVAMATATKALTTLRHLGLVRTAPRSGTIVANLAGDAPVRGVPRDLTRDRLVRTAIEIADAEGLDALSMRAIGARLGTATMSAYRHVADKDELIALMADAAYGEIGYPEGEEPLAWRPRIERAARALWTLYRRHPWLPHVDSLFRPLPLPNLLTHDEQILRALDGHGLTPEEMLNHSILIYTQVQSLAMQLEREAQAQSASGISGEEWVARTSPAMAALMTGDRHPVWSRMMAVVTADGFDLDLDALFELGLRTTLDGLAARMPAEPGVGRVDDLAARVDG</sequence>
<dbReference type="Gene3D" id="1.10.357.10">
    <property type="entry name" value="Tetracycline Repressor, domain 2"/>
    <property type="match status" value="1"/>
</dbReference>
<dbReference type="GO" id="GO:0003677">
    <property type="term" value="F:DNA binding"/>
    <property type="evidence" value="ECO:0007669"/>
    <property type="project" value="UniProtKB-UniRule"/>
</dbReference>
<dbReference type="PROSITE" id="PS50977">
    <property type="entry name" value="HTH_TETR_2"/>
    <property type="match status" value="1"/>
</dbReference>
<feature type="domain" description="HTH tetR-type" evidence="6">
    <location>
        <begin position="90"/>
        <end position="150"/>
    </location>
</feature>
<proteinExistence type="predicted"/>
<dbReference type="CDD" id="cd07377">
    <property type="entry name" value="WHTH_GntR"/>
    <property type="match status" value="1"/>
</dbReference>
<dbReference type="AlphaFoldDB" id="A0AAE3W4T9"/>
<evidence type="ECO:0000256" key="4">
    <source>
        <dbReference type="PROSITE-ProRule" id="PRU00335"/>
    </source>
</evidence>
<dbReference type="GO" id="GO:0045892">
    <property type="term" value="P:negative regulation of DNA-templated transcription"/>
    <property type="evidence" value="ECO:0007669"/>
    <property type="project" value="InterPro"/>
</dbReference>
<evidence type="ECO:0000256" key="1">
    <source>
        <dbReference type="ARBA" id="ARBA00023015"/>
    </source>
</evidence>
<dbReference type="PANTHER" id="PTHR44846">
    <property type="entry name" value="MANNOSYL-D-GLYCERATE TRANSPORT/METABOLISM SYSTEM REPRESSOR MNGR-RELATED"/>
    <property type="match status" value="1"/>
</dbReference>
<name>A0AAE3W4T9_9ACTN</name>
<keyword evidence="2 4" id="KW-0238">DNA-binding</keyword>
<keyword evidence="1" id="KW-0805">Transcription regulation</keyword>
<gene>
    <name evidence="7" type="ORF">J2S42_005004</name>
</gene>
<dbReference type="InterPro" id="IPR000524">
    <property type="entry name" value="Tscrpt_reg_HTH_GntR"/>
</dbReference>
<keyword evidence="3" id="KW-0804">Transcription</keyword>
<evidence type="ECO:0000313" key="7">
    <source>
        <dbReference type="EMBL" id="MDQ0368335.1"/>
    </source>
</evidence>
<dbReference type="InterPro" id="IPR036390">
    <property type="entry name" value="WH_DNA-bd_sf"/>
</dbReference>
<dbReference type="InterPro" id="IPR036271">
    <property type="entry name" value="Tet_transcr_reg_TetR-rel_C_sf"/>
</dbReference>
<dbReference type="Gene3D" id="1.10.10.10">
    <property type="entry name" value="Winged helix-like DNA-binding domain superfamily/Winged helix DNA-binding domain"/>
    <property type="match status" value="1"/>
</dbReference>
<feature type="domain" description="HTH gntR-type" evidence="5">
    <location>
        <begin position="10"/>
        <end position="78"/>
    </location>
</feature>
<dbReference type="InterPro" id="IPR001647">
    <property type="entry name" value="HTH_TetR"/>
</dbReference>
<dbReference type="Pfam" id="PF00392">
    <property type="entry name" value="GntR"/>
    <property type="match status" value="1"/>
</dbReference>
<dbReference type="InterPro" id="IPR036388">
    <property type="entry name" value="WH-like_DNA-bd_sf"/>
</dbReference>
<dbReference type="Gene3D" id="1.10.10.60">
    <property type="entry name" value="Homeodomain-like"/>
    <property type="match status" value="1"/>
</dbReference>
<dbReference type="SUPFAM" id="SSF46689">
    <property type="entry name" value="Homeodomain-like"/>
    <property type="match status" value="1"/>
</dbReference>
<evidence type="ECO:0000313" key="8">
    <source>
        <dbReference type="Proteomes" id="UP001240236"/>
    </source>
</evidence>
<feature type="DNA-binding region" description="H-T-H motif" evidence="4">
    <location>
        <begin position="113"/>
        <end position="132"/>
    </location>
</feature>
<dbReference type="Pfam" id="PF02909">
    <property type="entry name" value="TetR_C_1"/>
    <property type="match status" value="1"/>
</dbReference>
<organism evidence="7 8">
    <name type="scientific">Catenuloplanes indicus</name>
    <dbReference type="NCBI Taxonomy" id="137267"/>
    <lineage>
        <taxon>Bacteria</taxon>
        <taxon>Bacillati</taxon>
        <taxon>Actinomycetota</taxon>
        <taxon>Actinomycetes</taxon>
        <taxon>Micromonosporales</taxon>
        <taxon>Micromonosporaceae</taxon>
        <taxon>Catenuloplanes</taxon>
    </lineage>
</organism>
<dbReference type="SMART" id="SM00345">
    <property type="entry name" value="HTH_GNTR"/>
    <property type="match status" value="1"/>
</dbReference>